<dbReference type="SMART" id="SM00850">
    <property type="entry name" value="LytTR"/>
    <property type="match status" value="1"/>
</dbReference>
<feature type="domain" description="HTH LytTR-type" evidence="2">
    <location>
        <begin position="152"/>
        <end position="249"/>
    </location>
</feature>
<feature type="transmembrane region" description="Helical" evidence="1">
    <location>
        <begin position="66"/>
        <end position="92"/>
    </location>
</feature>
<keyword evidence="1" id="KW-1133">Transmembrane helix</keyword>
<dbReference type="Gene3D" id="2.40.50.1020">
    <property type="entry name" value="LytTr DNA-binding domain"/>
    <property type="match status" value="1"/>
</dbReference>
<dbReference type="RefSeq" id="WP_073121011.1">
    <property type="nucleotide sequence ID" value="NZ_FRAA01000002.1"/>
</dbReference>
<dbReference type="GO" id="GO:0003677">
    <property type="term" value="F:DNA binding"/>
    <property type="evidence" value="ECO:0007669"/>
    <property type="project" value="UniProtKB-KW"/>
</dbReference>
<evidence type="ECO:0000313" key="4">
    <source>
        <dbReference type="Proteomes" id="UP000184474"/>
    </source>
</evidence>
<keyword evidence="1" id="KW-0812">Transmembrane</keyword>
<name>A0A1M6NCN7_REIAG</name>
<dbReference type="Pfam" id="PF04397">
    <property type="entry name" value="LytTR"/>
    <property type="match status" value="1"/>
</dbReference>
<evidence type="ECO:0000259" key="2">
    <source>
        <dbReference type="PROSITE" id="PS50930"/>
    </source>
</evidence>
<dbReference type="InterPro" id="IPR046947">
    <property type="entry name" value="LytR-like"/>
</dbReference>
<protein>
    <submittedName>
        <fullName evidence="3">LytTr DNA-binding domain-containing protein</fullName>
    </submittedName>
</protein>
<reference evidence="4" key="1">
    <citation type="submission" date="2016-11" db="EMBL/GenBank/DDBJ databases">
        <authorList>
            <person name="Varghese N."/>
            <person name="Submissions S."/>
        </authorList>
    </citation>
    <scope>NUCLEOTIDE SEQUENCE [LARGE SCALE GENOMIC DNA]</scope>
    <source>
        <strain evidence="4">DSM 26134</strain>
    </source>
</reference>
<feature type="transmembrane region" description="Helical" evidence="1">
    <location>
        <begin position="32"/>
        <end position="54"/>
    </location>
</feature>
<dbReference type="PROSITE" id="PS50930">
    <property type="entry name" value="HTH_LYTTR"/>
    <property type="match status" value="1"/>
</dbReference>
<dbReference type="PANTHER" id="PTHR37299:SF1">
    <property type="entry name" value="STAGE 0 SPORULATION PROTEIN A HOMOLOG"/>
    <property type="match status" value="1"/>
</dbReference>
<feature type="transmembrane region" description="Helical" evidence="1">
    <location>
        <begin position="112"/>
        <end position="131"/>
    </location>
</feature>
<keyword evidence="4" id="KW-1185">Reference proteome</keyword>
<organism evidence="3 4">
    <name type="scientific">Reichenbachiella agariperforans</name>
    <dbReference type="NCBI Taxonomy" id="156994"/>
    <lineage>
        <taxon>Bacteria</taxon>
        <taxon>Pseudomonadati</taxon>
        <taxon>Bacteroidota</taxon>
        <taxon>Cytophagia</taxon>
        <taxon>Cytophagales</taxon>
        <taxon>Reichenbachiellaceae</taxon>
        <taxon>Reichenbachiella</taxon>
    </lineage>
</organism>
<dbReference type="PANTHER" id="PTHR37299">
    <property type="entry name" value="TRANSCRIPTIONAL REGULATOR-RELATED"/>
    <property type="match status" value="1"/>
</dbReference>
<proteinExistence type="predicted"/>
<keyword evidence="3" id="KW-0238">DNA-binding</keyword>
<dbReference type="STRING" id="156994.SAMN04488028_102205"/>
<dbReference type="EMBL" id="FRAA01000002">
    <property type="protein sequence ID" value="SHJ93508.1"/>
    <property type="molecule type" value="Genomic_DNA"/>
</dbReference>
<keyword evidence="1" id="KW-0472">Membrane</keyword>
<dbReference type="InterPro" id="IPR007492">
    <property type="entry name" value="LytTR_DNA-bd_dom"/>
</dbReference>
<dbReference type="GO" id="GO:0000156">
    <property type="term" value="F:phosphorelay response regulator activity"/>
    <property type="evidence" value="ECO:0007669"/>
    <property type="project" value="InterPro"/>
</dbReference>
<evidence type="ECO:0000256" key="1">
    <source>
        <dbReference type="SAM" id="Phobius"/>
    </source>
</evidence>
<evidence type="ECO:0000313" key="3">
    <source>
        <dbReference type="EMBL" id="SHJ93508.1"/>
    </source>
</evidence>
<dbReference type="Proteomes" id="UP000184474">
    <property type="component" value="Unassembled WGS sequence"/>
</dbReference>
<dbReference type="AlphaFoldDB" id="A0A1M6NCN7"/>
<gene>
    <name evidence="3" type="ORF">SAMN04488028_102205</name>
</gene>
<sequence>MKITRHVFFWIVIVLLLTLIFGKSYHSFSESFYFVCLLLPMTVGTAYYFNYYLVPKYLFMQRYGKFVLYSFYLLIISLNLEMLVITTAFIVLAEYDFTNMNPITTDVSILTLALYFVVFGFSFVRLVRFYFQNQQSISRFEEEVKKASTTTITIKENRKNRPVNLDDIHYIESLSDYVTIHLSGEKITTKEKISVLEYRLPSQFIRIHRSFLVNRHHVTAFAKDQVQIGELTLPISRTYKQKAIRSLEA</sequence>
<accession>A0A1M6NCN7</accession>